<reference evidence="2" key="2">
    <citation type="submission" date="2020-09" db="EMBL/GenBank/DDBJ databases">
        <authorList>
            <person name="Sun Q."/>
            <person name="Zhou Y."/>
        </authorList>
    </citation>
    <scope>NUCLEOTIDE SEQUENCE</scope>
    <source>
        <strain evidence="2">CGMCC 1.12921</strain>
    </source>
</reference>
<accession>A0A8J2Y5S1</accession>
<dbReference type="Pfam" id="PF13376">
    <property type="entry name" value="OmdA"/>
    <property type="match status" value="1"/>
</dbReference>
<name>A0A8J2Y5S1_9PROT</name>
<evidence type="ECO:0000256" key="1">
    <source>
        <dbReference type="SAM" id="MobiDB-lite"/>
    </source>
</evidence>
<comment type="caution">
    <text evidence="2">The sequence shown here is derived from an EMBL/GenBank/DDBJ whole genome shotgun (WGS) entry which is preliminary data.</text>
</comment>
<evidence type="ECO:0000313" key="3">
    <source>
        <dbReference type="Proteomes" id="UP000613582"/>
    </source>
</evidence>
<feature type="compositionally biased region" description="Basic and acidic residues" evidence="1">
    <location>
        <begin position="141"/>
        <end position="160"/>
    </location>
</feature>
<dbReference type="AlphaFoldDB" id="A0A8J2Y5S1"/>
<proteinExistence type="predicted"/>
<keyword evidence="3" id="KW-1185">Reference proteome</keyword>
<sequence>MTWKKAAGEKYLPYNDIVEEALCFGWVDSLPRKLDEMRTMLRLSPRKAGSAWSAINKRRIAKLEKAGLMTAAGRTAVAGAKKDGSWAFLDDVEKGIIPDDLAAALASNGQAAAHFEAFPKSAKRGILEWIKQAKRPQTRANRVEETARLAADNKRANQFR</sequence>
<dbReference type="Proteomes" id="UP000613582">
    <property type="component" value="Unassembled WGS sequence"/>
</dbReference>
<feature type="region of interest" description="Disordered" evidence="1">
    <location>
        <begin position="137"/>
        <end position="160"/>
    </location>
</feature>
<evidence type="ECO:0008006" key="4">
    <source>
        <dbReference type="Google" id="ProtNLM"/>
    </source>
</evidence>
<reference evidence="2" key="1">
    <citation type="journal article" date="2014" name="Int. J. Syst. Evol. Microbiol.">
        <title>Complete genome sequence of Corynebacterium casei LMG S-19264T (=DSM 44701T), isolated from a smear-ripened cheese.</title>
        <authorList>
            <consortium name="US DOE Joint Genome Institute (JGI-PGF)"/>
            <person name="Walter F."/>
            <person name="Albersmeier A."/>
            <person name="Kalinowski J."/>
            <person name="Ruckert C."/>
        </authorList>
    </citation>
    <scope>NUCLEOTIDE SEQUENCE</scope>
    <source>
        <strain evidence="2">CGMCC 1.12921</strain>
    </source>
</reference>
<dbReference type="RefSeq" id="WP_206711162.1">
    <property type="nucleotide sequence ID" value="NZ_BMGH01000001.1"/>
</dbReference>
<evidence type="ECO:0000313" key="2">
    <source>
        <dbReference type="EMBL" id="GGD16267.1"/>
    </source>
</evidence>
<gene>
    <name evidence="2" type="ORF">GCM10011342_26300</name>
</gene>
<dbReference type="EMBL" id="BMGH01000001">
    <property type="protein sequence ID" value="GGD16267.1"/>
    <property type="molecule type" value="Genomic_DNA"/>
</dbReference>
<organism evidence="2 3">
    <name type="scientific">Aquisalinus flavus</name>
    <dbReference type="NCBI Taxonomy" id="1526572"/>
    <lineage>
        <taxon>Bacteria</taxon>
        <taxon>Pseudomonadati</taxon>
        <taxon>Pseudomonadota</taxon>
        <taxon>Alphaproteobacteria</taxon>
        <taxon>Parvularculales</taxon>
        <taxon>Parvularculaceae</taxon>
        <taxon>Aquisalinus</taxon>
    </lineage>
</organism>
<protein>
    <recommendedName>
        <fullName evidence="4">Bacteriocin-protection, YdeI or OmpD-Associated</fullName>
    </recommendedName>
</protein>